<evidence type="ECO:0008006" key="3">
    <source>
        <dbReference type="Google" id="ProtNLM"/>
    </source>
</evidence>
<evidence type="ECO:0000313" key="2">
    <source>
        <dbReference type="EMBL" id="SVA02810.1"/>
    </source>
</evidence>
<feature type="transmembrane region" description="Helical" evidence="1">
    <location>
        <begin position="6"/>
        <end position="27"/>
    </location>
</feature>
<keyword evidence="1" id="KW-0472">Membrane</keyword>
<gene>
    <name evidence="2" type="ORF">METZ01_LOCUS55664</name>
</gene>
<dbReference type="EMBL" id="UINC01003043">
    <property type="protein sequence ID" value="SVA02810.1"/>
    <property type="molecule type" value="Genomic_DNA"/>
</dbReference>
<sequence length="468" mass="52443">MMWPVGPYETMMVVILSVTIPLQRLLTRDEPEMRLPVRGLPDEIRAKGYQWHIAMYVLMYLFKAFIDQHNEAIKPRVGGFTHLVHGLEGEFTLWVQESFENGILTDLLSFHYLFVYLFLIWFSPMYYILCRDEVMADKAVLNYVVIYVLAVPFYLFFNVEVTSTFIPGMDALMYHNEWNLFFFTEVDPLDNGIPSLHVGIPISLLIINRLHVRDLGISISEWRHREFDLFVAVNVPIYLFSIQYLGIHWLLDLVPGLLLAVVCAVFSHRMQPVLRAVPENGWASLVPDRAVSIAVAASALVGAVVLAAVVIDGPGTDSSEPTMRLGPGDVNLDVIEIHSLWDPVVVEVSNVGDEVVEVLVIHRDSVREHANDGAIDWSAFSDEGIVSLGAGESWQGEVDTPSVFDGHYVLVSHQGNSGVGEVRVSIDYVDDALIWSALLCSVPSFAIIGWVLGELRRDSQEVMGEEST</sequence>
<name>A0A381SFE5_9ZZZZ</name>
<feature type="transmembrane region" description="Helical" evidence="1">
    <location>
        <begin position="110"/>
        <end position="128"/>
    </location>
</feature>
<feature type="transmembrane region" description="Helical" evidence="1">
    <location>
        <begin position="140"/>
        <end position="157"/>
    </location>
</feature>
<proteinExistence type="predicted"/>
<keyword evidence="1" id="KW-0812">Transmembrane</keyword>
<feature type="transmembrane region" description="Helical" evidence="1">
    <location>
        <begin position="253"/>
        <end position="270"/>
    </location>
</feature>
<evidence type="ECO:0000256" key="1">
    <source>
        <dbReference type="SAM" id="Phobius"/>
    </source>
</evidence>
<feature type="transmembrane region" description="Helical" evidence="1">
    <location>
        <begin position="432"/>
        <end position="453"/>
    </location>
</feature>
<dbReference type="AlphaFoldDB" id="A0A381SFE5"/>
<feature type="transmembrane region" description="Helical" evidence="1">
    <location>
        <begin position="290"/>
        <end position="311"/>
    </location>
</feature>
<organism evidence="2">
    <name type="scientific">marine metagenome</name>
    <dbReference type="NCBI Taxonomy" id="408172"/>
    <lineage>
        <taxon>unclassified sequences</taxon>
        <taxon>metagenomes</taxon>
        <taxon>ecological metagenomes</taxon>
    </lineage>
</organism>
<keyword evidence="1" id="KW-1133">Transmembrane helix</keyword>
<feature type="transmembrane region" description="Helical" evidence="1">
    <location>
        <begin position="48"/>
        <end position="66"/>
    </location>
</feature>
<accession>A0A381SFE5</accession>
<reference evidence="2" key="1">
    <citation type="submission" date="2018-05" db="EMBL/GenBank/DDBJ databases">
        <authorList>
            <person name="Lanie J.A."/>
            <person name="Ng W.-L."/>
            <person name="Kazmierczak K.M."/>
            <person name="Andrzejewski T.M."/>
            <person name="Davidsen T.M."/>
            <person name="Wayne K.J."/>
            <person name="Tettelin H."/>
            <person name="Glass J.I."/>
            <person name="Rusch D."/>
            <person name="Podicherti R."/>
            <person name="Tsui H.-C.T."/>
            <person name="Winkler M.E."/>
        </authorList>
    </citation>
    <scope>NUCLEOTIDE SEQUENCE</scope>
</reference>
<dbReference type="GO" id="GO:0016020">
    <property type="term" value="C:membrane"/>
    <property type="evidence" value="ECO:0007669"/>
    <property type="project" value="UniProtKB-SubCell"/>
</dbReference>
<protein>
    <recommendedName>
        <fullName evidence="3">Phosphatidic acid phosphatase type 2/haloperoxidase domain-containing protein</fullName>
    </recommendedName>
</protein>